<protein>
    <submittedName>
        <fullName evidence="1">Uncharacterized protein</fullName>
    </submittedName>
</protein>
<dbReference type="KEGG" id="hhc:M911_08900"/>
<proteinExistence type="predicted"/>
<name>W8KNI0_9GAMM</name>
<dbReference type="Proteomes" id="UP000019442">
    <property type="component" value="Chromosome"/>
</dbReference>
<organism evidence="1 2">
    <name type="scientific">Ectothiorhodospira haloalkaliphila</name>
    <dbReference type="NCBI Taxonomy" id="421628"/>
    <lineage>
        <taxon>Bacteria</taxon>
        <taxon>Pseudomonadati</taxon>
        <taxon>Pseudomonadota</taxon>
        <taxon>Gammaproteobacteria</taxon>
        <taxon>Chromatiales</taxon>
        <taxon>Ectothiorhodospiraceae</taxon>
        <taxon>Ectothiorhodospira</taxon>
    </lineage>
</organism>
<dbReference type="EMBL" id="CP007268">
    <property type="protein sequence ID" value="AHK80693.1"/>
    <property type="molecule type" value="Genomic_DNA"/>
</dbReference>
<keyword evidence="2" id="KW-1185">Reference proteome</keyword>
<dbReference type="AlphaFoldDB" id="W8KNI0"/>
<evidence type="ECO:0000313" key="2">
    <source>
        <dbReference type="Proteomes" id="UP000019442"/>
    </source>
</evidence>
<sequence>MGQALFLGLRHGLIGLQQRLPEQARPEMSGEFIAVVQFPKVVGVAQHVLTAGVAPVGSPVIRYSHPFKVGQNTGLVHGFMTSPGVNHHLVRVFHHLPGHALVALMTTTGSLTLLARLGRALTQTLRGRGVAGVAAALLDLLFQRGQSGTERLQCIEQLHDQRILLRVAHGVAFCLTGALELHTEQDSLSERKWADCGQVG</sequence>
<reference evidence="2" key="2">
    <citation type="submission" date="2014-02" db="EMBL/GenBank/DDBJ databases">
        <title>Draft Genome Sequence of extremely halophilic bacteria Halorhodospira halochloris.</title>
        <authorList>
            <person name="Singh K.S."/>
        </authorList>
    </citation>
    <scope>NUCLEOTIDE SEQUENCE [LARGE SCALE GENOMIC DNA]</scope>
    <source>
        <strain evidence="2">A</strain>
    </source>
</reference>
<accession>W8KNI0</accession>
<gene>
    <name evidence="1" type="ORF">M911_08900</name>
</gene>
<evidence type="ECO:0000313" key="1">
    <source>
        <dbReference type="EMBL" id="AHK80693.1"/>
    </source>
</evidence>
<dbReference type="HOGENOM" id="CLU_1364620_0_0_6"/>
<reference evidence="1 2" key="1">
    <citation type="journal article" date="2014" name="J Genomics">
        <title>Draft Genome Sequence of the Extremely Halophilic Phototrophic Purple Sulfur Bacterium Halorhodospira halochloris.</title>
        <authorList>
            <person name="Singh K.S."/>
            <person name="Kirksey J."/>
            <person name="Hoff W.D."/>
            <person name="Deole R."/>
        </authorList>
    </citation>
    <scope>NUCLEOTIDE SEQUENCE [LARGE SCALE GENOMIC DNA]</scope>
    <source>
        <strain evidence="1 2">A</strain>
    </source>
</reference>